<keyword evidence="2 6" id="KW-0732">Signal</keyword>
<feature type="signal peptide" evidence="6">
    <location>
        <begin position="1"/>
        <end position="24"/>
    </location>
</feature>
<proteinExistence type="inferred from homology"/>
<protein>
    <recommendedName>
        <fullName evidence="7">Outer membrane protein beta-barrel domain-containing protein</fullName>
    </recommendedName>
</protein>
<organism evidence="8 9">
    <name type="scientific">Manganibacter manganicus</name>
    <dbReference type="NCBI Taxonomy" id="1873176"/>
    <lineage>
        <taxon>Bacteria</taxon>
        <taxon>Pseudomonadati</taxon>
        <taxon>Pseudomonadota</taxon>
        <taxon>Alphaproteobacteria</taxon>
        <taxon>Hyphomicrobiales</taxon>
        <taxon>Phyllobacteriaceae</taxon>
        <taxon>Manganibacter</taxon>
    </lineage>
</organism>
<dbReference type="InterPro" id="IPR051692">
    <property type="entry name" value="OMP-like"/>
</dbReference>
<dbReference type="AlphaFoldDB" id="A0A1V8RM12"/>
<reference evidence="8 9" key="1">
    <citation type="journal article" date="2016" name="Int. J. Syst. Evol. Microbiol.">
        <title>Pseudaminobacter manganicus sp. nov., isolated from sludge of a manganese mine.</title>
        <authorList>
            <person name="Li J."/>
            <person name="Huang J."/>
            <person name="Liao S."/>
            <person name="Wang G."/>
        </authorList>
    </citation>
    <scope>NUCLEOTIDE SEQUENCE [LARGE SCALE GENOMIC DNA]</scope>
    <source>
        <strain evidence="8 9">JH-7</strain>
    </source>
</reference>
<comment type="caution">
    <text evidence="8">The sequence shown here is derived from an EMBL/GenBank/DDBJ whole genome shotgun (WGS) entry which is preliminary data.</text>
</comment>
<keyword evidence="4" id="KW-0998">Cell outer membrane</keyword>
<dbReference type="SUPFAM" id="SSF56925">
    <property type="entry name" value="OMPA-like"/>
    <property type="match status" value="1"/>
</dbReference>
<dbReference type="Gene3D" id="2.40.160.20">
    <property type="match status" value="1"/>
</dbReference>
<dbReference type="STRING" id="1873176.BFN67_05100"/>
<keyword evidence="9" id="KW-1185">Reference proteome</keyword>
<dbReference type="PANTHER" id="PTHR34001">
    <property type="entry name" value="BLL7405 PROTEIN"/>
    <property type="match status" value="1"/>
</dbReference>
<keyword evidence="3" id="KW-0472">Membrane</keyword>
<name>A0A1V8RM12_9HYPH</name>
<evidence type="ECO:0000256" key="4">
    <source>
        <dbReference type="ARBA" id="ARBA00023237"/>
    </source>
</evidence>
<evidence type="ECO:0000256" key="6">
    <source>
        <dbReference type="SAM" id="SignalP"/>
    </source>
</evidence>
<dbReference type="PANTHER" id="PTHR34001:SF3">
    <property type="entry name" value="BLL7405 PROTEIN"/>
    <property type="match status" value="1"/>
</dbReference>
<dbReference type="InterPro" id="IPR011250">
    <property type="entry name" value="OMP/PagP_B-barrel"/>
</dbReference>
<evidence type="ECO:0000256" key="1">
    <source>
        <dbReference type="ARBA" id="ARBA00004442"/>
    </source>
</evidence>
<evidence type="ECO:0000256" key="3">
    <source>
        <dbReference type="ARBA" id="ARBA00023136"/>
    </source>
</evidence>
<evidence type="ECO:0000256" key="2">
    <source>
        <dbReference type="ARBA" id="ARBA00022729"/>
    </source>
</evidence>
<evidence type="ECO:0000256" key="5">
    <source>
        <dbReference type="ARBA" id="ARBA00038306"/>
    </source>
</evidence>
<dbReference type="InterPro" id="IPR027385">
    <property type="entry name" value="Beta-barrel_OMP"/>
</dbReference>
<dbReference type="EMBL" id="MDET01000034">
    <property type="protein sequence ID" value="OQM74230.1"/>
    <property type="molecule type" value="Genomic_DNA"/>
</dbReference>
<dbReference type="Proteomes" id="UP000191905">
    <property type="component" value="Unassembled WGS sequence"/>
</dbReference>
<sequence>MTLSTPLLATVALMLLSSSSATFAADLVVLPPEEVPVAPDFLDWNGPYVGVHLGWGFGGDQSFRADCKCGPAYDGDAKVGLDGLLGGVQIGYNYQFSSNWLVGVEGDFSWSGVKGSGSTWMRSASDGVFNTKVDWFGTLRARFGYVADRFMVYGTGGLAYGSLETKYSYAFKGASPTRRDLLSGGVDETSWGWTAGAGAEYALNEHWSLKGEYLYINLGGGGQSMTNSNGQGFSSETDDFKFHTVRLGVNYRF</sequence>
<feature type="chain" id="PRO_5012235391" description="Outer membrane protein beta-barrel domain-containing protein" evidence="6">
    <location>
        <begin position="25"/>
        <end position="253"/>
    </location>
</feature>
<feature type="domain" description="Outer membrane protein beta-barrel" evidence="7">
    <location>
        <begin position="43"/>
        <end position="253"/>
    </location>
</feature>
<dbReference type="GO" id="GO:0009279">
    <property type="term" value="C:cell outer membrane"/>
    <property type="evidence" value="ECO:0007669"/>
    <property type="project" value="UniProtKB-SubCell"/>
</dbReference>
<evidence type="ECO:0000259" key="7">
    <source>
        <dbReference type="Pfam" id="PF13505"/>
    </source>
</evidence>
<evidence type="ECO:0000313" key="8">
    <source>
        <dbReference type="EMBL" id="OQM74230.1"/>
    </source>
</evidence>
<evidence type="ECO:0000313" key="9">
    <source>
        <dbReference type="Proteomes" id="UP000191905"/>
    </source>
</evidence>
<comment type="similarity">
    <text evidence="5">Belongs to the Omp25/RopB family.</text>
</comment>
<gene>
    <name evidence="8" type="ORF">BFN67_05100</name>
</gene>
<comment type="subcellular location">
    <subcellularLocation>
        <location evidence="1">Cell outer membrane</location>
    </subcellularLocation>
</comment>
<dbReference type="Pfam" id="PF13505">
    <property type="entry name" value="OMP_b-brl"/>
    <property type="match status" value="1"/>
</dbReference>
<accession>A0A1V8RM12</accession>